<dbReference type="Pfam" id="PF18705">
    <property type="entry name" value="DUF5643"/>
    <property type="match status" value="1"/>
</dbReference>
<name>A0ABW4SGT3_9BACL</name>
<organism evidence="4 5">
    <name type="scientific">Sporosarcina siberiensis</name>
    <dbReference type="NCBI Taxonomy" id="1365606"/>
    <lineage>
        <taxon>Bacteria</taxon>
        <taxon>Bacillati</taxon>
        <taxon>Bacillota</taxon>
        <taxon>Bacilli</taxon>
        <taxon>Bacillales</taxon>
        <taxon>Caryophanaceae</taxon>
        <taxon>Sporosarcina</taxon>
    </lineage>
</organism>
<gene>
    <name evidence="4" type="ORF">ACFSFY_08465</name>
</gene>
<dbReference type="RefSeq" id="WP_381537133.1">
    <property type="nucleotide sequence ID" value="NZ_JBHUGI010000024.1"/>
</dbReference>
<sequence>MKKLYKQFNNLKVDENIQAMPVSESEIERVKKTVMKHKNKGSAFRNVSAAAILFIASSITLGVAYPAFASQIPFIGNIFLLFDDESEQFKDYEVFSSGLDITEESNGISITLANAVYDGEAVTISYMIESEADLGEFPTLPGSFVIEGYDGFQSERSLIEKVGDHRYAGVSVGNLVEGDNLESINVSWKPESIHIDKEISDQSITGEWPFQFTLNAIDNEVEAVDIKTEEKGITLNVSKMTQTSISTVFYYTHKADSSIQEKWEHVLLNMTVMDNFGNEYKVIDDVGYGESAYSMDWKFTTSAIPEEVTSITLIPEISVFNDPDLDLKTFTIKPIEIPF</sequence>
<keyword evidence="1" id="KW-0472">Membrane</keyword>
<dbReference type="Proteomes" id="UP001597218">
    <property type="component" value="Unassembled WGS sequence"/>
</dbReference>
<dbReference type="Pfam" id="PF13786">
    <property type="entry name" value="DUF4179"/>
    <property type="match status" value="1"/>
</dbReference>
<evidence type="ECO:0000313" key="5">
    <source>
        <dbReference type="Proteomes" id="UP001597218"/>
    </source>
</evidence>
<proteinExistence type="predicted"/>
<dbReference type="Gene3D" id="2.60.40.1640">
    <property type="entry name" value="Conserved domain protein"/>
    <property type="match status" value="1"/>
</dbReference>
<reference evidence="5" key="1">
    <citation type="journal article" date="2019" name="Int. J. Syst. Evol. Microbiol.">
        <title>The Global Catalogue of Microorganisms (GCM) 10K type strain sequencing project: providing services to taxonomists for standard genome sequencing and annotation.</title>
        <authorList>
            <consortium name="The Broad Institute Genomics Platform"/>
            <consortium name="The Broad Institute Genome Sequencing Center for Infectious Disease"/>
            <person name="Wu L."/>
            <person name="Ma J."/>
        </authorList>
    </citation>
    <scope>NUCLEOTIDE SEQUENCE [LARGE SCALE GENOMIC DNA]</scope>
    <source>
        <strain evidence="5">CGMCC 4.7177</strain>
    </source>
</reference>
<dbReference type="InterPro" id="IPR040680">
    <property type="entry name" value="DUF5643"/>
</dbReference>
<dbReference type="InterPro" id="IPR025436">
    <property type="entry name" value="DUF4179"/>
</dbReference>
<comment type="caution">
    <text evidence="4">The sequence shown here is derived from an EMBL/GenBank/DDBJ whole genome shotgun (WGS) entry which is preliminary data.</text>
</comment>
<keyword evidence="5" id="KW-1185">Reference proteome</keyword>
<feature type="domain" description="DUF4179" evidence="2">
    <location>
        <begin position="44"/>
        <end position="130"/>
    </location>
</feature>
<evidence type="ECO:0000256" key="1">
    <source>
        <dbReference type="SAM" id="Phobius"/>
    </source>
</evidence>
<feature type="transmembrane region" description="Helical" evidence="1">
    <location>
        <begin position="47"/>
        <end position="68"/>
    </location>
</feature>
<dbReference type="EMBL" id="JBHUGI010000024">
    <property type="protein sequence ID" value="MFD1928090.1"/>
    <property type="molecule type" value="Genomic_DNA"/>
</dbReference>
<dbReference type="Gene3D" id="2.60.40.1630">
    <property type="entry name" value="bacillus anthracis domain"/>
    <property type="match status" value="1"/>
</dbReference>
<protein>
    <submittedName>
        <fullName evidence="4">DUF4179 domain-containing protein</fullName>
    </submittedName>
</protein>
<evidence type="ECO:0000259" key="3">
    <source>
        <dbReference type="Pfam" id="PF18705"/>
    </source>
</evidence>
<evidence type="ECO:0000313" key="4">
    <source>
        <dbReference type="EMBL" id="MFD1928090.1"/>
    </source>
</evidence>
<keyword evidence="1" id="KW-0812">Transmembrane</keyword>
<feature type="domain" description="DUF5643" evidence="3">
    <location>
        <begin position="224"/>
        <end position="337"/>
    </location>
</feature>
<keyword evidence="1" id="KW-1133">Transmembrane helix</keyword>
<accession>A0ABW4SGT3</accession>
<evidence type="ECO:0000259" key="2">
    <source>
        <dbReference type="Pfam" id="PF13786"/>
    </source>
</evidence>